<dbReference type="AlphaFoldDB" id="A0A6H5FUY0"/>
<evidence type="ECO:0000256" key="1">
    <source>
        <dbReference type="SAM" id="Phobius"/>
    </source>
</evidence>
<keyword evidence="1" id="KW-0812">Transmembrane</keyword>
<evidence type="ECO:0000313" key="2">
    <source>
        <dbReference type="EMBL" id="CAA9993195.1"/>
    </source>
</evidence>
<dbReference type="Proteomes" id="UP000479000">
    <property type="component" value="Unassembled WGS sequence"/>
</dbReference>
<sequence>MSYIPFAIVPLYHSLSATPRFEGRSRHDELQSKSPLNDCSILVVLFIAITAHLVWRLCGGILLIRSIAIITSRLFRPEGQQATKAVAIARTRKNGRSCQANKWTWGV</sequence>
<dbReference type="EMBL" id="CADCXU010000240">
    <property type="protein sequence ID" value="CAA9993195.1"/>
    <property type="molecule type" value="Genomic_DNA"/>
</dbReference>
<protein>
    <submittedName>
        <fullName evidence="2">Uncharacterized protein</fullName>
    </submittedName>
</protein>
<organism evidence="2 3">
    <name type="scientific">Nesidiocoris tenuis</name>
    <dbReference type="NCBI Taxonomy" id="355587"/>
    <lineage>
        <taxon>Eukaryota</taxon>
        <taxon>Metazoa</taxon>
        <taxon>Ecdysozoa</taxon>
        <taxon>Arthropoda</taxon>
        <taxon>Hexapoda</taxon>
        <taxon>Insecta</taxon>
        <taxon>Pterygota</taxon>
        <taxon>Neoptera</taxon>
        <taxon>Paraneoptera</taxon>
        <taxon>Hemiptera</taxon>
        <taxon>Heteroptera</taxon>
        <taxon>Panheteroptera</taxon>
        <taxon>Cimicomorpha</taxon>
        <taxon>Miridae</taxon>
        <taxon>Dicyphina</taxon>
        <taxon>Nesidiocoris</taxon>
    </lineage>
</organism>
<reference evidence="2 3" key="1">
    <citation type="submission" date="2020-02" db="EMBL/GenBank/DDBJ databases">
        <authorList>
            <person name="Ferguson B K."/>
        </authorList>
    </citation>
    <scope>NUCLEOTIDE SEQUENCE [LARGE SCALE GENOMIC DNA]</scope>
</reference>
<keyword evidence="3" id="KW-1185">Reference proteome</keyword>
<evidence type="ECO:0000313" key="3">
    <source>
        <dbReference type="Proteomes" id="UP000479000"/>
    </source>
</evidence>
<name>A0A6H5FUY0_9HEMI</name>
<keyword evidence="1" id="KW-1133">Transmembrane helix</keyword>
<proteinExistence type="predicted"/>
<gene>
    <name evidence="2" type="ORF">NTEN_LOCUS182</name>
</gene>
<feature type="transmembrane region" description="Helical" evidence="1">
    <location>
        <begin position="41"/>
        <end position="64"/>
    </location>
</feature>
<accession>A0A6H5FUY0</accession>
<keyword evidence="1" id="KW-0472">Membrane</keyword>